<dbReference type="EMBL" id="VOKX01000009">
    <property type="protein sequence ID" value="KAB7849961.1"/>
    <property type="molecule type" value="Genomic_DNA"/>
</dbReference>
<dbReference type="CDD" id="cd01833">
    <property type="entry name" value="XynB_like"/>
    <property type="match status" value="1"/>
</dbReference>
<dbReference type="InterPro" id="IPR051532">
    <property type="entry name" value="Ester_Hydrolysis_Enzymes"/>
</dbReference>
<dbReference type="InterPro" id="IPR013783">
    <property type="entry name" value="Ig-like_fold"/>
</dbReference>
<keyword evidence="1" id="KW-0326">Glycosidase</keyword>
<dbReference type="OrthoDB" id="5168887at2"/>
<name>A0A5N5WCB8_STRMB</name>
<evidence type="ECO:0000256" key="3">
    <source>
        <dbReference type="SAM" id="MobiDB-lite"/>
    </source>
</evidence>
<reference evidence="5 6" key="1">
    <citation type="journal article" date="2019" name="Microb. Cell Fact.">
        <title>Exploring novel herbicidin analogues by transcriptional regulator overexpression and MS/MS molecular networking.</title>
        <authorList>
            <person name="Shi Y."/>
            <person name="Gu R."/>
            <person name="Li Y."/>
            <person name="Wang X."/>
            <person name="Ren W."/>
            <person name="Li X."/>
            <person name="Wang L."/>
            <person name="Xie Y."/>
            <person name="Hong B."/>
        </authorList>
    </citation>
    <scope>NUCLEOTIDE SEQUENCE [LARGE SCALE GENOMIC DNA]</scope>
    <source>
        <strain evidence="5 6">US-43</strain>
    </source>
</reference>
<dbReference type="RefSeq" id="WP_152262558.1">
    <property type="nucleotide sequence ID" value="NZ_VOKX01000009.1"/>
</dbReference>
<keyword evidence="1" id="KW-0378">Hydrolase</keyword>
<feature type="domain" description="Fibronectin type-III" evidence="4">
    <location>
        <begin position="686"/>
        <end position="784"/>
    </location>
</feature>
<dbReference type="Gene3D" id="2.60.40.10">
    <property type="entry name" value="Immunoglobulins"/>
    <property type="match status" value="2"/>
</dbReference>
<dbReference type="CDD" id="cd00063">
    <property type="entry name" value="FN3"/>
    <property type="match status" value="3"/>
</dbReference>
<dbReference type="PROSITE" id="PS50853">
    <property type="entry name" value="FN3"/>
    <property type="match status" value="1"/>
</dbReference>
<dbReference type="GO" id="GO:0000272">
    <property type="term" value="P:polysaccharide catabolic process"/>
    <property type="evidence" value="ECO:0007669"/>
    <property type="project" value="UniProtKB-KW"/>
</dbReference>
<dbReference type="InterPro" id="IPR003961">
    <property type="entry name" value="FN3_dom"/>
</dbReference>
<dbReference type="InterPro" id="IPR036116">
    <property type="entry name" value="FN3_sf"/>
</dbReference>
<evidence type="ECO:0000313" key="5">
    <source>
        <dbReference type="EMBL" id="KAB7849961.1"/>
    </source>
</evidence>
<keyword evidence="2" id="KW-0119">Carbohydrate metabolism</keyword>
<dbReference type="Gene3D" id="3.40.50.1110">
    <property type="entry name" value="SGNH hydrolase"/>
    <property type="match status" value="1"/>
</dbReference>
<dbReference type="InterPro" id="IPR036514">
    <property type="entry name" value="SGNH_hydro_sf"/>
</dbReference>
<keyword evidence="6" id="KW-1185">Reference proteome</keyword>
<dbReference type="SMART" id="SM00060">
    <property type="entry name" value="FN3"/>
    <property type="match status" value="3"/>
</dbReference>
<dbReference type="PANTHER" id="PTHR30383">
    <property type="entry name" value="THIOESTERASE 1/PROTEASE 1/LYSOPHOSPHOLIPASE L1"/>
    <property type="match status" value="1"/>
</dbReference>
<dbReference type="AlphaFoldDB" id="A0A5N5WCB8"/>
<feature type="region of interest" description="Disordered" evidence="3">
    <location>
        <begin position="868"/>
        <end position="907"/>
    </location>
</feature>
<dbReference type="GO" id="GO:0004622">
    <property type="term" value="F:phosphatidylcholine lysophospholipase activity"/>
    <property type="evidence" value="ECO:0007669"/>
    <property type="project" value="TreeGrafter"/>
</dbReference>
<feature type="compositionally biased region" description="Low complexity" evidence="3">
    <location>
        <begin position="874"/>
        <end position="889"/>
    </location>
</feature>
<protein>
    <recommendedName>
        <fullName evidence="4">Fibronectin type-III domain-containing protein</fullName>
    </recommendedName>
</protein>
<dbReference type="SUPFAM" id="SSF49265">
    <property type="entry name" value="Fibronectin type III"/>
    <property type="match status" value="2"/>
</dbReference>
<keyword evidence="2" id="KW-0624">Polysaccharide degradation</keyword>
<dbReference type="Pfam" id="PF13472">
    <property type="entry name" value="Lipase_GDSL_2"/>
    <property type="match status" value="1"/>
</dbReference>
<dbReference type="SUPFAM" id="SSF52266">
    <property type="entry name" value="SGNH hydrolase"/>
    <property type="match status" value="1"/>
</dbReference>
<dbReference type="Proteomes" id="UP000327000">
    <property type="component" value="Unassembled WGS sequence"/>
</dbReference>
<evidence type="ECO:0000256" key="1">
    <source>
        <dbReference type="ARBA" id="ARBA00023295"/>
    </source>
</evidence>
<evidence type="ECO:0000313" key="6">
    <source>
        <dbReference type="Proteomes" id="UP000327000"/>
    </source>
</evidence>
<evidence type="ECO:0000256" key="2">
    <source>
        <dbReference type="ARBA" id="ARBA00023326"/>
    </source>
</evidence>
<comment type="caution">
    <text evidence="5">The sequence shown here is derived from an EMBL/GenBank/DDBJ whole genome shotgun (WGS) entry which is preliminary data.</text>
</comment>
<accession>A0A5N5WCB8</accession>
<proteinExistence type="predicted"/>
<dbReference type="PANTHER" id="PTHR30383:SF19">
    <property type="entry name" value="FIBRONECTIN TYPE-III DOMAIN-CONTAINING PROTEIN"/>
    <property type="match status" value="1"/>
</dbReference>
<evidence type="ECO:0000259" key="4">
    <source>
        <dbReference type="PROSITE" id="PS50853"/>
    </source>
</evidence>
<feature type="region of interest" description="Disordered" evidence="3">
    <location>
        <begin position="381"/>
        <end position="413"/>
    </location>
</feature>
<dbReference type="Pfam" id="PF00041">
    <property type="entry name" value="fn3"/>
    <property type="match status" value="2"/>
</dbReference>
<gene>
    <name evidence="5" type="ORF">FRZ00_04880</name>
</gene>
<dbReference type="GO" id="GO:0016798">
    <property type="term" value="F:hydrolase activity, acting on glycosyl bonds"/>
    <property type="evidence" value="ECO:0007669"/>
    <property type="project" value="UniProtKB-KW"/>
</dbReference>
<organism evidence="5 6">
    <name type="scientific">Streptomyces mobaraensis</name>
    <name type="common">Streptoverticillium mobaraense</name>
    <dbReference type="NCBI Taxonomy" id="35621"/>
    <lineage>
        <taxon>Bacteria</taxon>
        <taxon>Bacillati</taxon>
        <taxon>Actinomycetota</taxon>
        <taxon>Actinomycetes</taxon>
        <taxon>Kitasatosporales</taxon>
        <taxon>Streptomycetaceae</taxon>
        <taxon>Streptomyces</taxon>
    </lineage>
</organism>
<dbReference type="InterPro" id="IPR013830">
    <property type="entry name" value="SGNH_hydro"/>
</dbReference>
<sequence>MGSMRGLGMAGPRPGGRGRYRRLRGSYLIAFALAMALIVVGAAEPAVALGRAETSGEACGAHATSFTVEQNAPVTLRMGCARDAGMLRTLGKNDDDLIIALDFHVPPEGQDRLDKVKSDWADSIRADQDAGMTVGQSVAKRLQRNSVGIYPPKDWSATTDLDGRVVSVEDSLVFVIARDKVGTTANWWQKWIASGVALGVTIVSGAACLLAFNVGAPAAAPVCGAVSGALGSLVGELMNAYFDGRSLGDADVWMEALAVAMWGGVSGGLGGQLLKWASTGTTSLITNAQTSLRGLMTKLGNMGNVLGFMADRIEGMAPRLLENLQRLSRGVGQSKVPLKVMVVGDSMTQGYEGDWTWRYRLWEWFKKEHIDVDFVGPYEGTRPQEAPKAPSVPRLQGEPQPSAESAPITTGGYAAGVAPDFDTDHFAVWGRQAAQDKKLIAEQVAKYQPDMLLVGLGFNDMGWFVSGPEGTLDSMRTLVDQARAVKPDLNFALANVPQRTFIGGRDDLPVNTDKYNSMLAAAIPKWSTDKSRVALVDWARNYSCDRDRCHAGYDGLHPNALGEYQIAQAFVRTLHDSYGLGRELVSFPTHIPDRPALTPGTIWIDSGPSGITLNWKPVYGARGYTVRHRIKGSGTWNETPVRAPRFDTTWTLDGWEWEYQVRTDNADDGKSGWSGTFSATAHPKTAPAPKKIVTRAAATGVDVSWDAPTGPYTDSIDRYEIITWDRDTPGAFINSTAVRGTSAHIDGLIPGHHYLVAVVTWNAAGGGMPGVARSVTVGAGTPPAPGDLKVTSTDPTTVQLTWAGSRQAAGYRVWVRNINSDSPSKADEYVTNETSRGIAYLFPGVWNYEFCVTAVNGEAESGKSNCVIAPRPPSKGAAAASPTAPKKPGNPLSALIRAPRTPAASAG</sequence>